<dbReference type="InterPro" id="IPR027417">
    <property type="entry name" value="P-loop_NTPase"/>
</dbReference>
<evidence type="ECO:0000259" key="4">
    <source>
        <dbReference type="Pfam" id="PF03135"/>
    </source>
</evidence>
<dbReference type="Pfam" id="PF03135">
    <property type="entry name" value="CagE_TrbE_VirB"/>
    <property type="match status" value="1"/>
</dbReference>
<dbReference type="OrthoDB" id="9816422at2"/>
<keyword evidence="6" id="KW-1185">Reference proteome</keyword>
<evidence type="ECO:0000313" key="6">
    <source>
        <dbReference type="Proteomes" id="UP000190092"/>
    </source>
</evidence>
<feature type="domain" description="CagE TrbE VirB component of type IV transporter system central" evidence="4">
    <location>
        <begin position="224"/>
        <end position="425"/>
    </location>
</feature>
<proteinExistence type="inferred from homology"/>
<dbReference type="InterPro" id="IPR051162">
    <property type="entry name" value="T4SS_component"/>
</dbReference>
<sequence>MVDLSNTPMGRLLKRLPALKQGRGLGKPVNGSAVNGKALNGKRPDFAHEVRRGSLIERTELRPEAFIPYVRHADEQTVVLESGALLRMWVVEGAAFETIEQQVLDNYHNALNEVWRSLDDDRVGIWHHVVRSLERPPAVRGVGTPFGRALEARYVARLSKAGLRRNELLLSLVVLPKRLAKLGLAAAFKKVPKALSVDPADLERMEELAARVSAGLRIYGPTALRAYEEGGVVYSGVGEALHLVLNGERARVPVPMGDLGRSLLTVRPIFGPEAIELRGIAERRYAGMLSVGEYPSETWPGMLAGLLSAPFDFVLTQSFVRLSKTAARTLMGRKQNQFRTSGDKALSQTEALSQAMSELENNRFAIGQHHLSLLVYGDTPELMRQAMADGRRALSDGGFLPKREDLSLIPTFFAQLPGNMAFRVRKAEGITSRNFAALAPLYSYPRGRRQGLHWGAPVAELKTASGGRYAFSFHVRDVGHTLIVGMSGSGKSVLLNFGMAGLLRLGTKIVMFDKDRSSELFVGMMGGQYSSVRVGLSSGAAPLKAMAEYTPRYAAFLRGLIARLVMGPSGELSPVEADEIERGIASIALMPREQRTMAALAGQLGRELRRRLARWIAGGELGWVLDAEEDQIAAGFDDDAIPMVGIDITELLRSDEAREPLLMYLFEKLDATVGTRRMAWVIEEFHAALHDASIRRKVDDALRTWRKRNGMAILVTQSPSDAAHSEIAASLLQQTATKISLPNPAASWEDYERFKFTRREYDVISHLSPLSRRFLVKQVDPDDSGKIVSGIVCELDLHGMKEELAILSPSAEAGDFSLWDAVKHLPIDSRWDAFKRRRRT</sequence>
<dbReference type="GO" id="GO:0005524">
    <property type="term" value="F:ATP binding"/>
    <property type="evidence" value="ECO:0007669"/>
    <property type="project" value="UniProtKB-KW"/>
</dbReference>
<gene>
    <name evidence="5" type="ORF">SAMN02745126_06343</name>
</gene>
<name>A0A1T4TIV8_9HYPH</name>
<dbReference type="AlphaFoldDB" id="A0A1T4TIV8"/>
<protein>
    <submittedName>
        <fullName evidence="5">Type IV secretion system protein VirB4</fullName>
    </submittedName>
</protein>
<evidence type="ECO:0000313" key="5">
    <source>
        <dbReference type="EMBL" id="SKA40390.1"/>
    </source>
</evidence>
<evidence type="ECO:0000256" key="3">
    <source>
        <dbReference type="ARBA" id="ARBA00022840"/>
    </source>
</evidence>
<dbReference type="PANTHER" id="PTHR30121:SF12">
    <property type="entry name" value="TYPE IV SECRETION SYSTEM PROTEIN CAGE"/>
    <property type="match status" value="1"/>
</dbReference>
<evidence type="ECO:0000256" key="1">
    <source>
        <dbReference type="ARBA" id="ARBA00006512"/>
    </source>
</evidence>
<dbReference type="PANTHER" id="PTHR30121">
    <property type="entry name" value="UNCHARACTERIZED PROTEIN YJGR-RELATED"/>
    <property type="match status" value="1"/>
</dbReference>
<organism evidence="5 6">
    <name type="scientific">Enhydrobacter aerosaccus</name>
    <dbReference type="NCBI Taxonomy" id="225324"/>
    <lineage>
        <taxon>Bacteria</taxon>
        <taxon>Pseudomonadati</taxon>
        <taxon>Pseudomonadota</taxon>
        <taxon>Alphaproteobacteria</taxon>
        <taxon>Hyphomicrobiales</taxon>
        <taxon>Enhydrobacter</taxon>
    </lineage>
</organism>
<keyword evidence="3" id="KW-0067">ATP-binding</keyword>
<accession>A0A1T4TIV8</accession>
<dbReference type="Proteomes" id="UP000190092">
    <property type="component" value="Unassembled WGS sequence"/>
</dbReference>
<dbReference type="EMBL" id="FUWJ01000019">
    <property type="protein sequence ID" value="SKA40390.1"/>
    <property type="molecule type" value="Genomic_DNA"/>
</dbReference>
<dbReference type="Gene3D" id="3.40.50.300">
    <property type="entry name" value="P-loop containing nucleotide triphosphate hydrolases"/>
    <property type="match status" value="1"/>
</dbReference>
<keyword evidence="2" id="KW-0547">Nucleotide-binding</keyword>
<evidence type="ECO:0000256" key="2">
    <source>
        <dbReference type="ARBA" id="ARBA00022741"/>
    </source>
</evidence>
<comment type="similarity">
    <text evidence="1">Belongs to the TrbE/VirB4 family.</text>
</comment>
<dbReference type="SUPFAM" id="SSF52540">
    <property type="entry name" value="P-loop containing nucleoside triphosphate hydrolases"/>
    <property type="match status" value="1"/>
</dbReference>
<reference evidence="6" key="1">
    <citation type="submission" date="2017-02" db="EMBL/GenBank/DDBJ databases">
        <authorList>
            <person name="Varghese N."/>
            <person name="Submissions S."/>
        </authorList>
    </citation>
    <scope>NUCLEOTIDE SEQUENCE [LARGE SCALE GENOMIC DNA]</scope>
    <source>
        <strain evidence="6">ATCC 27094</strain>
    </source>
</reference>
<dbReference type="InterPro" id="IPR018145">
    <property type="entry name" value="CagE_TrbE_VirB_cntrl_dom"/>
</dbReference>
<dbReference type="STRING" id="225324.SAMN02745126_06343"/>
<dbReference type="RefSeq" id="WP_139374198.1">
    <property type="nucleotide sequence ID" value="NZ_FUWJ01000019.1"/>
</dbReference>